<dbReference type="InterPro" id="IPR023382">
    <property type="entry name" value="MnmA-like_central_sf"/>
</dbReference>
<name>A0A9X4MYF0_9FLAO</name>
<dbReference type="AlphaFoldDB" id="A0A9X4MYF0"/>
<dbReference type="Pfam" id="PF20259">
    <property type="entry name" value="tRNA_Me_trans_M"/>
    <property type="match status" value="1"/>
</dbReference>
<gene>
    <name evidence="2" type="ORF">NMK71_01580</name>
</gene>
<accession>A0A9X4MYF0</accession>
<reference evidence="2" key="1">
    <citation type="submission" date="2022-07" db="EMBL/GenBank/DDBJ databases">
        <title>Description and genome-wide analysis of Profundicola chukchiensis gen. nov., sp. nov., marine bacteria isolated from bottom sediments of the Chukchi Sea.</title>
        <authorList>
            <person name="Romanenko L."/>
            <person name="Otstavnykh N."/>
            <person name="Kurilenko V."/>
            <person name="Eremeev V."/>
            <person name="Velansky P."/>
            <person name="Mikhailov V."/>
            <person name="Isaeva M."/>
        </authorList>
    </citation>
    <scope>NUCLEOTIDE SEQUENCE</scope>
    <source>
        <strain evidence="2">KMM 9713</strain>
    </source>
</reference>
<evidence type="ECO:0000313" key="2">
    <source>
        <dbReference type="EMBL" id="MDG4945092.1"/>
    </source>
</evidence>
<comment type="caution">
    <text evidence="2">The sequence shown here is derived from an EMBL/GenBank/DDBJ whole genome shotgun (WGS) entry which is preliminary data.</text>
</comment>
<dbReference type="GO" id="GO:0016783">
    <property type="term" value="F:sulfurtransferase activity"/>
    <property type="evidence" value="ECO:0007669"/>
    <property type="project" value="InterPro"/>
</dbReference>
<dbReference type="Gene3D" id="2.30.30.280">
    <property type="entry name" value="Adenine nucleotide alpha hydrolases-like domains"/>
    <property type="match status" value="1"/>
</dbReference>
<evidence type="ECO:0000313" key="3">
    <source>
        <dbReference type="Proteomes" id="UP001152599"/>
    </source>
</evidence>
<dbReference type="RefSeq" id="WP_304419809.1">
    <property type="nucleotide sequence ID" value="NZ_JANCMU010000001.1"/>
</dbReference>
<protein>
    <recommendedName>
        <fullName evidence="1">tRNA-specific 2-thiouridylase MnmA-like central domain-containing protein</fullName>
    </recommendedName>
</protein>
<proteinExistence type="predicted"/>
<organism evidence="2 3">
    <name type="scientific">Profundicola chukchiensis</name>
    <dbReference type="NCBI Taxonomy" id="2961959"/>
    <lineage>
        <taxon>Bacteria</taxon>
        <taxon>Pseudomonadati</taxon>
        <taxon>Bacteroidota</taxon>
        <taxon>Flavobacteriia</taxon>
        <taxon>Flavobacteriales</taxon>
        <taxon>Weeksellaceae</taxon>
        <taxon>Profundicola</taxon>
    </lineage>
</organism>
<dbReference type="InterPro" id="IPR046884">
    <property type="entry name" value="MnmA-like_central"/>
</dbReference>
<evidence type="ECO:0000259" key="1">
    <source>
        <dbReference type="Pfam" id="PF20259"/>
    </source>
</evidence>
<sequence>MSKAGQIVEIPSEASIYSRFENHFHSLKAELDFLAEALPYNLFDGFLIGEHYGLDDFVIGQRKGINVGGKDKPIYVIGKNQEYNQLFVGAGWEHPGLMRKVFRYAKSDFELNAEFCQDLKNLNDTEVQVVFYNKNDLKLAELFVLEDNVYLKFENTMHVLDLNQVKNIIKNDQEILKIKPNKNEN</sequence>
<keyword evidence="3" id="KW-1185">Reference proteome</keyword>
<dbReference type="EMBL" id="JANCMU010000001">
    <property type="protein sequence ID" value="MDG4945092.1"/>
    <property type="molecule type" value="Genomic_DNA"/>
</dbReference>
<feature type="domain" description="tRNA-specific 2-thiouridylase MnmA-like central" evidence="1">
    <location>
        <begin position="44"/>
        <end position="89"/>
    </location>
</feature>
<dbReference type="Proteomes" id="UP001152599">
    <property type="component" value="Unassembled WGS sequence"/>
</dbReference>